<dbReference type="PANTHER" id="PTHR46797:SF1">
    <property type="entry name" value="METHYLPHOSPHONATE SYNTHASE"/>
    <property type="match status" value="1"/>
</dbReference>
<dbReference type="CDD" id="cd02209">
    <property type="entry name" value="cupin_XRE_C"/>
    <property type="match status" value="1"/>
</dbReference>
<dbReference type="GO" id="GO:0003700">
    <property type="term" value="F:DNA-binding transcription factor activity"/>
    <property type="evidence" value="ECO:0007669"/>
    <property type="project" value="TreeGrafter"/>
</dbReference>
<dbReference type="InterPro" id="IPR014710">
    <property type="entry name" value="RmlC-like_jellyroll"/>
</dbReference>
<evidence type="ECO:0000259" key="2">
    <source>
        <dbReference type="PROSITE" id="PS50943"/>
    </source>
</evidence>
<dbReference type="PROSITE" id="PS50943">
    <property type="entry name" value="HTH_CROC1"/>
    <property type="match status" value="1"/>
</dbReference>
<dbReference type="RefSeq" id="WP_179756676.1">
    <property type="nucleotide sequence ID" value="NZ_JACCBU010000001.1"/>
</dbReference>
<evidence type="ECO:0000313" key="4">
    <source>
        <dbReference type="Proteomes" id="UP000569914"/>
    </source>
</evidence>
<evidence type="ECO:0000313" key="3">
    <source>
        <dbReference type="EMBL" id="NYE74401.1"/>
    </source>
</evidence>
<dbReference type="InterPro" id="IPR011051">
    <property type="entry name" value="RmlC_Cupin_sf"/>
</dbReference>
<dbReference type="CDD" id="cd00093">
    <property type="entry name" value="HTH_XRE"/>
    <property type="match status" value="1"/>
</dbReference>
<dbReference type="InterPro" id="IPR010982">
    <property type="entry name" value="Lambda_DNA-bd_dom_sf"/>
</dbReference>
<dbReference type="GO" id="GO:0003677">
    <property type="term" value="F:DNA binding"/>
    <property type="evidence" value="ECO:0007669"/>
    <property type="project" value="UniProtKB-KW"/>
</dbReference>
<dbReference type="InterPro" id="IPR001387">
    <property type="entry name" value="Cro/C1-type_HTH"/>
</dbReference>
<keyword evidence="1" id="KW-0238">DNA-binding</keyword>
<dbReference type="InterPro" id="IPR050807">
    <property type="entry name" value="TransReg_Diox_bact_type"/>
</dbReference>
<dbReference type="SUPFAM" id="SSF51182">
    <property type="entry name" value="RmlC-like cupins"/>
    <property type="match status" value="1"/>
</dbReference>
<comment type="caution">
    <text evidence="3">The sequence shown here is derived from an EMBL/GenBank/DDBJ whole genome shotgun (WGS) entry which is preliminary data.</text>
</comment>
<sequence>MAEERSERSRAPLDVIAAALRAERRRTGLSLGEVARRAGIAKSTLSQLESGSGNPSVETLWALSTALDVPISQLVQPTRPPTTLIRAGEGPAVASDRADYVATLLSSSPPSARRDIFLVTAQPGSARDSDPHLPGIVEHVIMGAGRAEVGPADDPVELGPGDYLSYPGDVAHVFRALEPGTTAVLISEHTRA</sequence>
<name>A0A7Y9LFR9_9ACTN</name>
<dbReference type="Gene3D" id="1.10.260.40">
    <property type="entry name" value="lambda repressor-like DNA-binding domains"/>
    <property type="match status" value="1"/>
</dbReference>
<keyword evidence="4" id="KW-1185">Reference proteome</keyword>
<gene>
    <name evidence="3" type="ORF">BKA15_005730</name>
</gene>
<accession>A0A7Y9LFR9</accession>
<dbReference type="AlphaFoldDB" id="A0A7Y9LFR9"/>
<dbReference type="Proteomes" id="UP000569914">
    <property type="component" value="Unassembled WGS sequence"/>
</dbReference>
<organism evidence="3 4">
    <name type="scientific">Microlunatus parietis</name>
    <dbReference type="NCBI Taxonomy" id="682979"/>
    <lineage>
        <taxon>Bacteria</taxon>
        <taxon>Bacillati</taxon>
        <taxon>Actinomycetota</taxon>
        <taxon>Actinomycetes</taxon>
        <taxon>Propionibacteriales</taxon>
        <taxon>Propionibacteriaceae</taxon>
        <taxon>Microlunatus</taxon>
    </lineage>
</organism>
<dbReference type="Gene3D" id="2.60.120.10">
    <property type="entry name" value="Jelly Rolls"/>
    <property type="match status" value="1"/>
</dbReference>
<dbReference type="GO" id="GO:0005829">
    <property type="term" value="C:cytosol"/>
    <property type="evidence" value="ECO:0007669"/>
    <property type="project" value="TreeGrafter"/>
</dbReference>
<dbReference type="PANTHER" id="PTHR46797">
    <property type="entry name" value="HTH-TYPE TRANSCRIPTIONAL REGULATOR"/>
    <property type="match status" value="1"/>
</dbReference>
<dbReference type="SUPFAM" id="SSF47413">
    <property type="entry name" value="lambda repressor-like DNA-binding domains"/>
    <property type="match status" value="1"/>
</dbReference>
<reference evidence="3 4" key="1">
    <citation type="submission" date="2020-07" db="EMBL/GenBank/DDBJ databases">
        <title>Sequencing the genomes of 1000 actinobacteria strains.</title>
        <authorList>
            <person name="Klenk H.-P."/>
        </authorList>
    </citation>
    <scope>NUCLEOTIDE SEQUENCE [LARGE SCALE GENOMIC DNA]</scope>
    <source>
        <strain evidence="3 4">DSM 22083</strain>
    </source>
</reference>
<proteinExistence type="predicted"/>
<feature type="domain" description="HTH cro/C1-type" evidence="2">
    <location>
        <begin position="20"/>
        <end position="74"/>
    </location>
</feature>
<dbReference type="SMART" id="SM00530">
    <property type="entry name" value="HTH_XRE"/>
    <property type="match status" value="1"/>
</dbReference>
<dbReference type="Pfam" id="PF01381">
    <property type="entry name" value="HTH_3"/>
    <property type="match status" value="1"/>
</dbReference>
<dbReference type="EMBL" id="JACCBU010000001">
    <property type="protein sequence ID" value="NYE74401.1"/>
    <property type="molecule type" value="Genomic_DNA"/>
</dbReference>
<evidence type="ECO:0000256" key="1">
    <source>
        <dbReference type="ARBA" id="ARBA00023125"/>
    </source>
</evidence>
<protein>
    <submittedName>
        <fullName evidence="3">Transcriptional regulator with XRE-family HTH domain</fullName>
    </submittedName>
</protein>